<evidence type="ECO:0000313" key="2">
    <source>
        <dbReference type="EMBL" id="QTL39104.1"/>
    </source>
</evidence>
<keyword evidence="3" id="KW-1185">Reference proteome</keyword>
<dbReference type="Gene3D" id="2.160.20.20">
    <property type="match status" value="1"/>
</dbReference>
<dbReference type="EMBL" id="CP072455">
    <property type="protein sequence ID" value="QTL39104.1"/>
    <property type="molecule type" value="Genomic_DNA"/>
</dbReference>
<dbReference type="InterPro" id="IPR012332">
    <property type="entry name" value="Autotransporter_pectin_lyase_C"/>
</dbReference>
<dbReference type="SMART" id="SM00869">
    <property type="entry name" value="Autotransporter"/>
    <property type="match status" value="1"/>
</dbReference>
<protein>
    <submittedName>
        <fullName evidence="2">Autotransporter outer membrane beta-barrel domain-containing protein</fullName>
    </submittedName>
</protein>
<dbReference type="PROSITE" id="PS51208">
    <property type="entry name" value="AUTOTRANSPORTER"/>
    <property type="match status" value="1"/>
</dbReference>
<dbReference type="SUPFAM" id="SSF51126">
    <property type="entry name" value="Pectin lyase-like"/>
    <property type="match status" value="1"/>
</dbReference>
<dbReference type="NCBIfam" id="TIGR01414">
    <property type="entry name" value="autotrans_barl"/>
    <property type="match status" value="1"/>
</dbReference>
<dbReference type="Pfam" id="PF03797">
    <property type="entry name" value="Autotransporter"/>
    <property type="match status" value="1"/>
</dbReference>
<evidence type="ECO:0000313" key="3">
    <source>
        <dbReference type="Proteomes" id="UP000665047"/>
    </source>
</evidence>
<dbReference type="InterPro" id="IPR043990">
    <property type="entry name" value="AC_1"/>
</dbReference>
<reference evidence="2 3" key="1">
    <citation type="submission" date="2021-03" db="EMBL/GenBank/DDBJ databases">
        <title>Complete Genome Sequence Data of Xenorhabdus budapestensis strain C72, a Candidate Biological Control Agent, from China.</title>
        <authorList>
            <person name="LI B."/>
            <person name="WANG S."/>
            <person name="QIU D."/>
        </authorList>
    </citation>
    <scope>NUCLEOTIDE SEQUENCE [LARGE SCALE GENOMIC DNA]</scope>
    <source>
        <strain evidence="2 3">C-7-2</strain>
    </source>
</reference>
<dbReference type="InterPro" id="IPR006315">
    <property type="entry name" value="OM_autotransptr_brl_dom"/>
</dbReference>
<dbReference type="SUPFAM" id="SSF103515">
    <property type="entry name" value="Autotransporter"/>
    <property type="match status" value="1"/>
</dbReference>
<accession>A0ABX7VE86</accession>
<gene>
    <name evidence="2" type="ORF">HGO23_14770</name>
</gene>
<dbReference type="PANTHER" id="PTHR35037">
    <property type="entry name" value="C-TERMINAL REGION OF AIDA-LIKE PROTEIN"/>
    <property type="match status" value="1"/>
</dbReference>
<dbReference type="CDD" id="cd01344">
    <property type="entry name" value="PL2_Passenger_AT"/>
    <property type="match status" value="1"/>
</dbReference>
<feature type="domain" description="Autotransporter" evidence="1">
    <location>
        <begin position="646"/>
        <end position="931"/>
    </location>
</feature>
<dbReference type="PANTHER" id="PTHR35037:SF3">
    <property type="entry name" value="C-TERMINAL REGION OF AIDA-LIKE PROTEIN"/>
    <property type="match status" value="1"/>
</dbReference>
<name>A0ABX7VE86_XENBU</name>
<dbReference type="InterPro" id="IPR011050">
    <property type="entry name" value="Pectin_lyase_fold/virulence"/>
</dbReference>
<dbReference type="Gene3D" id="2.40.128.130">
    <property type="entry name" value="Autotransporter beta-domain"/>
    <property type="match status" value="1"/>
</dbReference>
<evidence type="ECO:0000259" key="1">
    <source>
        <dbReference type="PROSITE" id="PS51208"/>
    </source>
</evidence>
<dbReference type="Pfam" id="PF18883">
    <property type="entry name" value="AC_1"/>
    <property type="match status" value="1"/>
</dbReference>
<dbReference type="InterPro" id="IPR051551">
    <property type="entry name" value="Autotransporter_adhesion"/>
</dbReference>
<dbReference type="InterPro" id="IPR005546">
    <property type="entry name" value="Autotransporte_beta"/>
</dbReference>
<dbReference type="InterPro" id="IPR036709">
    <property type="entry name" value="Autotransporte_beta_dom_sf"/>
</dbReference>
<organism evidence="2 3">
    <name type="scientific">Xenorhabdus budapestensis</name>
    <dbReference type="NCBI Taxonomy" id="290110"/>
    <lineage>
        <taxon>Bacteria</taxon>
        <taxon>Pseudomonadati</taxon>
        <taxon>Pseudomonadota</taxon>
        <taxon>Gammaproteobacteria</taxon>
        <taxon>Enterobacterales</taxon>
        <taxon>Morganellaceae</taxon>
        <taxon>Xenorhabdus</taxon>
    </lineage>
</organism>
<dbReference type="Proteomes" id="UP000665047">
    <property type="component" value="Chromosome"/>
</dbReference>
<sequence>MKIYRHAVFPITLRVALFFFPGISVDAIADSSSCGSSNTKTTISRNETTSCNLSSGENLTIKKDVLIDVPQGNDHNDIYGLKYSAVNIGTNHILEKKISVTSIENNGFLQGISGVTVTANGSVGRLLNNGTISGVSGAVWVSGRINTLDNYGSITANNNPNSFNAIMIQEAIGSNNGPYGYVDTLLNRGSIDGITVITSTLKTLDNSGILTSLKDNISSTLATFVIDAGSNVDTFNNDGTVTGPKHGVLVQNGGRFENLNNRSGSKGITAEQDAIQVAGQGEALLDDSNMRPSRIKQITNASLLYGKRNGISIDDKGVVDTITNESGGVIRGDKFSINNKGTITHGISNSGTIDGDVELGNASFYMSGPNATLNGNVSGSKNSVVTIGGKGATTENLDITYTHDMNVGTVKILSGSTLRLGDRNKMGSITSNIDNAGSLYFNHDTTISALNNSGTVFFGGDNKNVGRTLTIASDYKGNNGTVTLSTVLGGDHSKTDKLVVKGSTSGSTHLVIKNVGGTGAQTTEGIKVIDVLGASNGIFNLVGDYNYRGDPAIVAGAYAYRLYKNGTNNTDGNWYLRSLLISSKPNAKPTQLYQAGVSVYEAYGRVLQMLNTPASLRDRIGRRKGKQFEMEGVRNATGEHNTDDSTSQIPNGVWGRMTASYGKLSPRVSTSGVGAITYNMTRAQIGIDRRFYENDQGSAAGGVFLQYSNINADAGSVHGEGNIRAQGYTIGTTSTWYGNNQFYLDGLAQVTYFGNDLNSKTASRQLGNNKSALGYALSLETGQQFDLSPEWSLTPQAQLVFSSIDMNNFHDIFGAKVRFDQSRNMKLRVGTTIDYSQKWHDDQSKDEKAANLYGLFNIRQELLGRNDAVDVANLVFLSGNDPTWGETGVGGSYSWNKGNSFVYGQTSVNTSLNNFADSYELSAKIGLRVTW</sequence>
<proteinExistence type="predicted"/>